<protein>
    <recommendedName>
        <fullName evidence="3">DDE Tnp4 domain-containing protein</fullName>
    </recommendedName>
</protein>
<organism evidence="1 2">
    <name type="scientific">Brassica oleracea var. oleracea</name>
    <dbReference type="NCBI Taxonomy" id="109376"/>
    <lineage>
        <taxon>Eukaryota</taxon>
        <taxon>Viridiplantae</taxon>
        <taxon>Streptophyta</taxon>
        <taxon>Embryophyta</taxon>
        <taxon>Tracheophyta</taxon>
        <taxon>Spermatophyta</taxon>
        <taxon>Magnoliopsida</taxon>
        <taxon>eudicotyledons</taxon>
        <taxon>Gunneridae</taxon>
        <taxon>Pentapetalae</taxon>
        <taxon>rosids</taxon>
        <taxon>malvids</taxon>
        <taxon>Brassicales</taxon>
        <taxon>Brassicaceae</taxon>
        <taxon>Brassiceae</taxon>
        <taxon>Brassica</taxon>
    </lineage>
</organism>
<dbReference type="AlphaFoldDB" id="A0A0D3DV47"/>
<keyword evidence="2" id="KW-1185">Reference proteome</keyword>
<proteinExistence type="predicted"/>
<evidence type="ECO:0000313" key="2">
    <source>
        <dbReference type="Proteomes" id="UP000032141"/>
    </source>
</evidence>
<dbReference type="InterPro" id="IPR006912">
    <property type="entry name" value="Harbinger_derived_prot"/>
</dbReference>
<dbReference type="Proteomes" id="UP000032141">
    <property type="component" value="Chromosome C8"/>
</dbReference>
<dbReference type="HOGENOM" id="CLU_012390_1_2_1"/>
<dbReference type="Pfam" id="PF04827">
    <property type="entry name" value="Plant_tran"/>
    <property type="match status" value="1"/>
</dbReference>
<evidence type="ECO:0000313" key="1">
    <source>
        <dbReference type="EnsemblPlants" id="Bo8g097980.1"/>
    </source>
</evidence>
<accession>A0A0D3DV47</accession>
<dbReference type="PANTHER" id="PTHR47150">
    <property type="entry name" value="OS12G0169200 PROTEIN"/>
    <property type="match status" value="1"/>
</dbReference>
<dbReference type="Gramene" id="Bo8g097980.1">
    <property type="protein sequence ID" value="Bo8g097980.1"/>
    <property type="gene ID" value="Bo8g097980"/>
</dbReference>
<reference evidence="1 2" key="1">
    <citation type="journal article" date="2014" name="Genome Biol.">
        <title>Transcriptome and methylome profiling reveals relics of genome dominance in the mesopolyploid Brassica oleracea.</title>
        <authorList>
            <person name="Parkin I.A."/>
            <person name="Koh C."/>
            <person name="Tang H."/>
            <person name="Robinson S.J."/>
            <person name="Kagale S."/>
            <person name="Clarke W.E."/>
            <person name="Town C.D."/>
            <person name="Nixon J."/>
            <person name="Krishnakumar V."/>
            <person name="Bidwell S.L."/>
            <person name="Denoeud F."/>
            <person name="Belcram H."/>
            <person name="Links M.G."/>
            <person name="Just J."/>
            <person name="Clarke C."/>
            <person name="Bender T."/>
            <person name="Huebert T."/>
            <person name="Mason A.S."/>
            <person name="Pires J.C."/>
            <person name="Barker G."/>
            <person name="Moore J."/>
            <person name="Walley P.G."/>
            <person name="Manoli S."/>
            <person name="Batley J."/>
            <person name="Edwards D."/>
            <person name="Nelson M.N."/>
            <person name="Wang X."/>
            <person name="Paterson A.H."/>
            <person name="King G."/>
            <person name="Bancroft I."/>
            <person name="Chalhoub B."/>
            <person name="Sharpe A.G."/>
        </authorList>
    </citation>
    <scope>NUCLEOTIDE SEQUENCE</scope>
    <source>
        <strain evidence="1 2">cv. TO1000</strain>
    </source>
</reference>
<dbReference type="PANTHER" id="PTHR47150:SF5">
    <property type="entry name" value="OS07G0546750 PROTEIN"/>
    <property type="match status" value="1"/>
</dbReference>
<dbReference type="EnsemblPlants" id="Bo8g097980.1">
    <property type="protein sequence ID" value="Bo8g097980.1"/>
    <property type="gene ID" value="Bo8g097980"/>
</dbReference>
<reference evidence="1" key="2">
    <citation type="submission" date="2015-03" db="UniProtKB">
        <authorList>
            <consortium name="EnsemblPlants"/>
        </authorList>
    </citation>
    <scope>IDENTIFICATION</scope>
</reference>
<name>A0A0D3DV47_BRAOL</name>
<dbReference type="STRING" id="109376.A0A0D3DV47"/>
<sequence length="250" mass="29073">MRSSSHYHYHREDDDDEFETMVEEFLQIPDTTPEPKKRIHIERNREEGHMKLCNDYFSDTPTFPHNIFRRRFRMNKSLFMGIVHRLSQEIEYFQPKEDAAGRSSLSPLQKCTTAIRQLAYGGATDAVDEYIRMGETTARNYVERAFGVLQARFAVVRNPSSLWDKNKIGNIMRACIILHNMIVEDERDSYGNTSVFEQGEDQDTTFVVRRPTNLGATMGRRADVRDTPGYHQLKADLVENICDQFGHLPM</sequence>
<evidence type="ECO:0008006" key="3">
    <source>
        <dbReference type="Google" id="ProtNLM"/>
    </source>
</evidence>